<feature type="region of interest" description="Disordered" evidence="1">
    <location>
        <begin position="332"/>
        <end position="374"/>
    </location>
</feature>
<dbReference type="Proteomes" id="UP001476247">
    <property type="component" value="Unassembled WGS sequence"/>
</dbReference>
<reference evidence="2 3" key="1">
    <citation type="submission" date="2024-04" db="EMBL/GenBank/DDBJ databases">
        <title>genome sequences of Mucor flavus KT1a and Helicostylum pulchrum KT1b strains isolation_sourced from the surface of a dry-aged beef.</title>
        <authorList>
            <person name="Toyotome T."/>
            <person name="Hosono M."/>
            <person name="Torimaru M."/>
            <person name="Fukuda K."/>
            <person name="Mikami N."/>
        </authorList>
    </citation>
    <scope>NUCLEOTIDE SEQUENCE [LARGE SCALE GENOMIC DNA]</scope>
    <source>
        <strain evidence="2 3">KT1b</strain>
    </source>
</reference>
<evidence type="ECO:0000256" key="1">
    <source>
        <dbReference type="SAM" id="MobiDB-lite"/>
    </source>
</evidence>
<feature type="region of interest" description="Disordered" evidence="1">
    <location>
        <begin position="174"/>
        <end position="273"/>
    </location>
</feature>
<feature type="compositionally biased region" description="Basic and acidic residues" evidence="1">
    <location>
        <begin position="204"/>
        <end position="224"/>
    </location>
</feature>
<comment type="caution">
    <text evidence="2">The sequence shown here is derived from an EMBL/GenBank/DDBJ whole genome shotgun (WGS) entry which is preliminary data.</text>
</comment>
<evidence type="ECO:0000313" key="2">
    <source>
        <dbReference type="EMBL" id="GAA5803483.1"/>
    </source>
</evidence>
<sequence>MEAIDDYANENIVRSLAYTALEERQSRNYAGLLPIASKLLRTRMTVLGTADPKSRDWDTVVQWQDDTCPNMIESLWASGGSVADEIYQKPVYFKRLDADTLHAMIEFAELDTHHFVVVLILEEGSGEISDIKYHNTKELTEEEWLDVFENWSRTVEDAERVFLTKVTRHKRIFTAGDQTPGTPDSVRAKDAPEDYWGDWSSDEGSSRDQKDNHPHPLRADQKESEDSDDEYYARWSKDPGTLTPGLEDERPGRILQPASALREEDRNQDELDEEYDQSYNPLFTVPSVPNLMDAHTAALSELTHMLQNTLPGGQSLRNNRVQAINPLPKAVSRLRANNSNNNQSTSSSSSEEMLSNENNLIPGAYPESGTQSPVHKLAATEEEQAMGKGLFMKSLSALIGAARLLGYEGKDILEMVQEIVNHP</sequence>
<proteinExistence type="predicted"/>
<gene>
    <name evidence="2" type="ORF">HPULCUR_008965</name>
</gene>
<accession>A0ABP9YA52</accession>
<feature type="compositionally biased region" description="Low complexity" evidence="1">
    <location>
        <begin position="337"/>
        <end position="359"/>
    </location>
</feature>
<evidence type="ECO:0000313" key="3">
    <source>
        <dbReference type="Proteomes" id="UP001476247"/>
    </source>
</evidence>
<name>A0ABP9YA52_9FUNG</name>
<protein>
    <submittedName>
        <fullName evidence="2">Uncharacterized protein</fullName>
    </submittedName>
</protein>
<keyword evidence="3" id="KW-1185">Reference proteome</keyword>
<organism evidence="2 3">
    <name type="scientific">Helicostylum pulchrum</name>
    <dbReference type="NCBI Taxonomy" id="562976"/>
    <lineage>
        <taxon>Eukaryota</taxon>
        <taxon>Fungi</taxon>
        <taxon>Fungi incertae sedis</taxon>
        <taxon>Mucoromycota</taxon>
        <taxon>Mucoromycotina</taxon>
        <taxon>Mucoromycetes</taxon>
        <taxon>Mucorales</taxon>
        <taxon>Mucorineae</taxon>
        <taxon>Mucoraceae</taxon>
        <taxon>Helicostylum</taxon>
    </lineage>
</organism>
<dbReference type="EMBL" id="BAABUJ010000028">
    <property type="protein sequence ID" value="GAA5803483.1"/>
    <property type="molecule type" value="Genomic_DNA"/>
</dbReference>